<sequence length="472" mass="53736">MGDGEVAVELRDLLCGPLVDGRHVDITDRFDALGLTEPELEPGTSRSKAERVRVMLAALPEQDLRRVAEAVLHIGRVSLELRNRIQDILWQGRGPAITERTRRAIAAALDIEDLVIDSVRFETMLDRWWVLGELGPFEHIFAENDRSTLAWAFGPNSTEGVLRKQIRKHVFNNLGDWTTEKLFDELGTFIAVDRRFAGFIEDLSSHQAVIHEENQRRIVSAMDPVLRDANLELRVTGTDGGYPVFGLMSTGSPHARPKSVIFGSIHKPDLRVSDTVNHDLEIHDDRGNLVFDDPIGPSGLSWSDLQTWWQRIHGGTLDFDTAKKTLYKRLKDCLPSESPPQQLLFELYHRINSSQIMSLPALLPEVWLHWDHKTIQQRGLDALLGQRMDFLMLAPHQNRIIFEVDGKSHYTDSQNRPCPERYAQNTRHDRDMQLRGYTVYRFGAAELANEKQATSMLKEFFPLMFAKHGIGA</sequence>
<keyword evidence="3" id="KW-1185">Reference proteome</keyword>
<organism evidence="2 3">
    <name type="scientific">Mycolicibacterium porcinum</name>
    <dbReference type="NCBI Taxonomy" id="39693"/>
    <lineage>
        <taxon>Bacteria</taxon>
        <taxon>Bacillati</taxon>
        <taxon>Actinomycetota</taxon>
        <taxon>Actinomycetes</taxon>
        <taxon>Mycobacteriales</taxon>
        <taxon>Mycobacteriaceae</taxon>
        <taxon>Mycolicibacterium</taxon>
    </lineage>
</organism>
<protein>
    <recommendedName>
        <fullName evidence="1">AbiJ-NTD3 domain-containing protein</fullName>
    </recommendedName>
</protein>
<gene>
    <name evidence="2" type="ORF">ABFW12_15170</name>
</gene>
<reference evidence="2 3" key="1">
    <citation type="submission" date="2024-04" db="EMBL/GenBank/DDBJ databases">
        <title>Genomic Markers of Mycobacteria.</title>
        <authorList>
            <person name="Soliman M.S."/>
            <person name="Elkholy A."/>
            <person name="Soliman N.S."/>
            <person name="Abbas A."/>
            <person name="Khayrat S."/>
            <person name="Shawky S."/>
        </authorList>
    </citation>
    <scope>NUCLEOTIDE SEQUENCE [LARGE SCALE GENOMIC DNA]</scope>
    <source>
        <strain evidence="2 3">Egy-CU-AM5</strain>
    </source>
</reference>
<dbReference type="EMBL" id="JBDLOU010000028">
    <property type="protein sequence ID" value="MEX3739573.1"/>
    <property type="molecule type" value="Genomic_DNA"/>
</dbReference>
<proteinExistence type="predicted"/>
<feature type="domain" description="AbiJ-NTD3" evidence="1">
    <location>
        <begin position="97"/>
        <end position="277"/>
    </location>
</feature>
<accession>A0ABV3VHB0</accession>
<name>A0ABV3VHB0_9MYCO</name>
<comment type="caution">
    <text evidence="2">The sequence shown here is derived from an EMBL/GenBank/DDBJ whole genome shotgun (WGS) entry which is preliminary data.</text>
</comment>
<evidence type="ECO:0000259" key="1">
    <source>
        <dbReference type="Pfam" id="PF18860"/>
    </source>
</evidence>
<dbReference type="InterPro" id="IPR041427">
    <property type="entry name" value="AbiJ-NTD3"/>
</dbReference>
<evidence type="ECO:0000313" key="2">
    <source>
        <dbReference type="EMBL" id="MEX3739573.1"/>
    </source>
</evidence>
<dbReference type="RefSeq" id="WP_368573244.1">
    <property type="nucleotide sequence ID" value="NZ_JBDLOU010000028.1"/>
</dbReference>
<evidence type="ECO:0000313" key="3">
    <source>
        <dbReference type="Proteomes" id="UP001558474"/>
    </source>
</evidence>
<dbReference type="Proteomes" id="UP001558474">
    <property type="component" value="Unassembled WGS sequence"/>
</dbReference>
<dbReference type="Pfam" id="PF18860">
    <property type="entry name" value="AbiJ_NTD3"/>
    <property type="match status" value="1"/>
</dbReference>